<dbReference type="PROSITE" id="PS51257">
    <property type="entry name" value="PROKAR_LIPOPROTEIN"/>
    <property type="match status" value="1"/>
</dbReference>
<reference evidence="3 4" key="1">
    <citation type="submission" date="2019-08" db="EMBL/GenBank/DDBJ databases">
        <title>In-depth cultivation of the pig gut microbiome towards novel bacterial diversity and tailored functional studies.</title>
        <authorList>
            <person name="Wylensek D."/>
            <person name="Hitch T.C.A."/>
            <person name="Clavel T."/>
        </authorList>
    </citation>
    <scope>NUCLEOTIDE SEQUENCE [LARGE SCALE GENOMIC DNA]</scope>
    <source>
        <strain evidence="3 4">LKV-178-WT-2G</strain>
    </source>
</reference>
<dbReference type="Pfam" id="PF13200">
    <property type="entry name" value="DUF4015"/>
    <property type="match status" value="1"/>
</dbReference>
<dbReference type="AlphaFoldDB" id="A0A7X2N3D4"/>
<keyword evidence="1" id="KW-1133">Transmembrane helix</keyword>
<evidence type="ECO:0000313" key="4">
    <source>
        <dbReference type="Proteomes" id="UP000470082"/>
    </source>
</evidence>
<comment type="caution">
    <text evidence="3">The sequence shown here is derived from an EMBL/GenBank/DDBJ whole genome shotgun (WGS) entry which is preliminary data.</text>
</comment>
<gene>
    <name evidence="3" type="ORF">FYJ50_06160</name>
</gene>
<accession>A0A7X2N3D4</accession>
<evidence type="ECO:0000313" key="3">
    <source>
        <dbReference type="EMBL" id="MSS01681.1"/>
    </source>
</evidence>
<keyword evidence="1" id="KW-0812">Transmembrane</keyword>
<feature type="domain" description="DUF4015" evidence="2">
    <location>
        <begin position="248"/>
        <end position="542"/>
    </location>
</feature>
<dbReference type="EMBL" id="VUMM01000010">
    <property type="protein sequence ID" value="MSS01681.1"/>
    <property type="molecule type" value="Genomic_DNA"/>
</dbReference>
<evidence type="ECO:0000256" key="1">
    <source>
        <dbReference type="SAM" id="Phobius"/>
    </source>
</evidence>
<keyword evidence="4" id="KW-1185">Reference proteome</keyword>
<dbReference type="Proteomes" id="UP000470082">
    <property type="component" value="Unassembled WGS sequence"/>
</dbReference>
<feature type="transmembrane region" description="Helical" evidence="1">
    <location>
        <begin position="12"/>
        <end position="33"/>
    </location>
</feature>
<evidence type="ECO:0000259" key="2">
    <source>
        <dbReference type="Pfam" id="PF13200"/>
    </source>
</evidence>
<dbReference type="InterPro" id="IPR025275">
    <property type="entry name" value="DUF4015"/>
</dbReference>
<organism evidence="3 4">
    <name type="scientific">Floccifex porci</name>
    <dbReference type="NCBI Taxonomy" id="2606629"/>
    <lineage>
        <taxon>Bacteria</taxon>
        <taxon>Bacillati</taxon>
        <taxon>Bacillota</taxon>
        <taxon>Erysipelotrichia</taxon>
        <taxon>Erysipelotrichales</taxon>
        <taxon>Erysipelotrichaceae</taxon>
        <taxon>Floccifex</taxon>
    </lineage>
</organism>
<name>A0A7X2N3D4_9FIRM</name>
<sequence length="564" mass="65152">MKYKNVKWLRFIQIAILVSCILILGLFSCLKLSEFLHPTKYIVSSENIIVVKIPYKKDGEIVEDVLKLPRGTEVEVRETEQTKSTVRYENKIFTIDNHYLADSLDECVQTEYVYPRRLVNLYSEKNGKLSSVIANKGEELKVVSVSGKDLNSQTGVVNWYKVEKEDKTYWINGNYVETTEKLANKTYSGSVVYSTYWDQYYGKNYSKNAYITQVDYKPFAQVSYPDNPIRTDINCVHTNLDTLVAHKEYFMDLKKKTSINSLCIELKGDEGYLWYKSDVPEKYMNTSNVVCDYAILSQKELSKLFKEFQDEGFYIIARLVTFKDPLFAQYDKNAALTDKQGNLLLHNNSYWPSAYSREAWMYNVDIAKEVAACNVNEIQFDYVRFPDGTLQNSLDKTIDFKNKYNESKVSALQGFLMYAKISLMDYQVYVAADIFGWPVVAEDDQDIGQFLPAMASVVDVISPMPYLDHFSKGSMGIEDPTEKPRETLKQFSSVVKRQLDKIESSCIYRTWIQGYSCSSEDIKNEIYGINDLDYEGYMIWYGNGNPNDLDKIKDGFIDSKIEEE</sequence>
<proteinExistence type="predicted"/>
<dbReference type="RefSeq" id="WP_154460218.1">
    <property type="nucleotide sequence ID" value="NZ_VUMM01000010.1"/>
</dbReference>
<protein>
    <recommendedName>
        <fullName evidence="2">DUF4015 domain-containing protein</fullName>
    </recommendedName>
</protein>
<keyword evidence="1" id="KW-0472">Membrane</keyword>